<dbReference type="AlphaFoldDB" id="A0AAV2L5U8"/>
<proteinExistence type="predicted"/>
<keyword evidence="2" id="KW-1185">Reference proteome</keyword>
<reference evidence="1 2" key="1">
    <citation type="submission" date="2024-04" db="EMBL/GenBank/DDBJ databases">
        <authorList>
            <person name="Waldvogel A.-M."/>
            <person name="Schoenle A."/>
        </authorList>
    </citation>
    <scope>NUCLEOTIDE SEQUENCE [LARGE SCALE GENOMIC DNA]</scope>
</reference>
<protein>
    <submittedName>
        <fullName evidence="1">Uncharacterized protein</fullName>
    </submittedName>
</protein>
<dbReference type="Proteomes" id="UP001497482">
    <property type="component" value="Chromosome 22"/>
</dbReference>
<accession>A0AAV2L5U8</accession>
<evidence type="ECO:0000313" key="2">
    <source>
        <dbReference type="Proteomes" id="UP001497482"/>
    </source>
</evidence>
<dbReference type="EMBL" id="OZ035844">
    <property type="protein sequence ID" value="CAL1597755.1"/>
    <property type="molecule type" value="Genomic_DNA"/>
</dbReference>
<name>A0AAV2L5U8_KNICA</name>
<sequence>MWSEDEDGDGLLWYAIRSGGESAIPEEERSVECADCIVGVPGKFTTEVRIRGGDDGGLRGLVIATLVETSTLGEFDDRIDESI</sequence>
<organism evidence="1 2">
    <name type="scientific">Knipowitschia caucasica</name>
    <name type="common">Caucasian dwarf goby</name>
    <name type="synonym">Pomatoschistus caucasicus</name>
    <dbReference type="NCBI Taxonomy" id="637954"/>
    <lineage>
        <taxon>Eukaryota</taxon>
        <taxon>Metazoa</taxon>
        <taxon>Chordata</taxon>
        <taxon>Craniata</taxon>
        <taxon>Vertebrata</taxon>
        <taxon>Euteleostomi</taxon>
        <taxon>Actinopterygii</taxon>
        <taxon>Neopterygii</taxon>
        <taxon>Teleostei</taxon>
        <taxon>Neoteleostei</taxon>
        <taxon>Acanthomorphata</taxon>
        <taxon>Gobiaria</taxon>
        <taxon>Gobiiformes</taxon>
        <taxon>Gobioidei</taxon>
        <taxon>Gobiidae</taxon>
        <taxon>Gobiinae</taxon>
        <taxon>Knipowitschia</taxon>
    </lineage>
</organism>
<gene>
    <name evidence="1" type="ORF">KC01_LOCUS26240</name>
</gene>
<evidence type="ECO:0000313" key="1">
    <source>
        <dbReference type="EMBL" id="CAL1597755.1"/>
    </source>
</evidence>